<protein>
    <submittedName>
        <fullName evidence="3">Oxidoreductase</fullName>
    </submittedName>
</protein>
<feature type="domain" description="NADH:ubiquinone oxidoreductase-like 20kDa subunit" evidence="2">
    <location>
        <begin position="15"/>
        <end position="180"/>
    </location>
</feature>
<dbReference type="SUPFAM" id="SSF56770">
    <property type="entry name" value="HydA/Nqo6-like"/>
    <property type="match status" value="1"/>
</dbReference>
<dbReference type="InterPro" id="IPR051349">
    <property type="entry name" value="Hydrogenase_assoc-protein"/>
</dbReference>
<evidence type="ECO:0000259" key="2">
    <source>
        <dbReference type="Pfam" id="PF01058"/>
    </source>
</evidence>
<dbReference type="PATRIC" id="fig|1703774.3.peg.459"/>
<reference evidence="3 4" key="1">
    <citation type="journal article" date="2015" name="Microbiome">
        <title>Genomic resolution of linkages in carbon, nitrogen, and sulfur cycling among widespread estuary sediment bacteria.</title>
        <authorList>
            <person name="Baker B.J."/>
            <person name="Lazar C.S."/>
            <person name="Teske A.P."/>
            <person name="Dick G.J."/>
        </authorList>
    </citation>
    <scope>NUCLEOTIDE SEQUENCE [LARGE SCALE GENOMIC DNA]</scope>
    <source>
        <strain evidence="3">SM23_40</strain>
    </source>
</reference>
<dbReference type="GO" id="GO:0016491">
    <property type="term" value="F:oxidoreductase activity"/>
    <property type="evidence" value="ECO:0007669"/>
    <property type="project" value="UniProtKB-KW"/>
</dbReference>
<dbReference type="PANTHER" id="PTHR42845:SF2">
    <property type="entry name" value="F420-NON-REDUCING HYDROGENASE VHU SUBUNIT G"/>
    <property type="match status" value="1"/>
</dbReference>
<dbReference type="InterPro" id="IPR037024">
    <property type="entry name" value="NiFe_Hase_small_N_sf"/>
</dbReference>
<comment type="caution">
    <text evidence="3">The sequence shown here is derived from an EMBL/GenBank/DDBJ whole genome shotgun (WGS) entry which is preliminary data.</text>
</comment>
<organism evidence="3 4">
    <name type="scientific">candidate division TA06 bacterium SM23_40</name>
    <dbReference type="NCBI Taxonomy" id="1703774"/>
    <lineage>
        <taxon>Bacteria</taxon>
        <taxon>Bacteria division TA06</taxon>
    </lineage>
</organism>
<proteinExistence type="predicted"/>
<dbReference type="Gene3D" id="3.40.50.700">
    <property type="entry name" value="NADH:ubiquinone oxidoreductase-like, 20kDa subunit"/>
    <property type="match status" value="1"/>
</dbReference>
<dbReference type="EMBL" id="LJUI01000187">
    <property type="protein sequence ID" value="KPK65567.1"/>
    <property type="molecule type" value="Genomic_DNA"/>
</dbReference>
<dbReference type="PANTHER" id="PTHR42845">
    <property type="entry name" value="COENZYME F420-REDUCING HYDROGENASE, GAMMA SUBUNIT"/>
    <property type="match status" value="1"/>
</dbReference>
<accession>A0A0S8FXU9</accession>
<name>A0A0S8FXU9_UNCT6</name>
<dbReference type="Proteomes" id="UP000051717">
    <property type="component" value="Unassembled WGS sequence"/>
</dbReference>
<dbReference type="GO" id="GO:0051536">
    <property type="term" value="F:iron-sulfur cluster binding"/>
    <property type="evidence" value="ECO:0007669"/>
    <property type="project" value="InterPro"/>
</dbReference>
<gene>
    <name evidence="3" type="ORF">AMJ82_12430</name>
</gene>
<sequence>MSDKPKVAFYWCASCGGCEEAVVDLAEKILDVVAAVDIVFWPVALDFKRKDVEAMEDGSILATFVNGAIRTTEQEEMVELLRRKSQLLIAFGSCSHLGGIPGLANLWDRRSVFETVYVESPSTENPDRVFPETEHKEDGYSVTLPGFFNTVRTLDQVVDTDYYIPGCAPTPKIIWQAVETLLSGELPPKGTVLAPDYALCEECPRKDTKPETLALTEFKRPHEVVIEEDKCLLAQGLLCMGPATRAGCEALCIKGNMPCTGCFGPTSRVKDQGAKFLAAITSMIDSNDEAKIARIVERIPDPVGTFYRYSLPASLLRRKKLETT</sequence>
<dbReference type="Pfam" id="PF01058">
    <property type="entry name" value="Oxidored_q6"/>
    <property type="match status" value="1"/>
</dbReference>
<dbReference type="InterPro" id="IPR006137">
    <property type="entry name" value="NADH_UbQ_OxRdtase-like_20kDa"/>
</dbReference>
<evidence type="ECO:0000313" key="4">
    <source>
        <dbReference type="Proteomes" id="UP000051717"/>
    </source>
</evidence>
<evidence type="ECO:0000256" key="1">
    <source>
        <dbReference type="ARBA" id="ARBA00023002"/>
    </source>
</evidence>
<keyword evidence="1" id="KW-0560">Oxidoreductase</keyword>
<evidence type="ECO:0000313" key="3">
    <source>
        <dbReference type="EMBL" id="KPK65567.1"/>
    </source>
</evidence>
<dbReference type="AlphaFoldDB" id="A0A0S8FXU9"/>